<comment type="caution">
    <text evidence="1">The sequence shown here is derived from an EMBL/GenBank/DDBJ whole genome shotgun (WGS) entry which is preliminary data.</text>
</comment>
<gene>
    <name evidence="1" type="ORF">DPX39_110059300</name>
</gene>
<sequence length="188" mass="21199">MLRVLTELMVCHNELGWYYYDRYPGLFFRLLELANVPELRLVSLMMLEHLLLCVGPVLEISKVPALQKLIRVGDDVVLAVICRVVSLLIVPGVVLDQRESVPHRLLFPETLLPLQRIQRVIDSNVLWLIGEKGLVQRLVALCEVTEPNSFRMALGSENLSNSLAGYSFPVLLPNEARAATPITTRGWT</sequence>
<accession>A0A3L6KUM1</accession>
<dbReference type="GO" id="GO:0006511">
    <property type="term" value="P:ubiquitin-dependent protein catabolic process"/>
    <property type="evidence" value="ECO:0007669"/>
    <property type="project" value="InterPro"/>
</dbReference>
<dbReference type="Proteomes" id="UP000266743">
    <property type="component" value="Chromosome 11"/>
</dbReference>
<dbReference type="GO" id="GO:0019902">
    <property type="term" value="F:phosphatase binding"/>
    <property type="evidence" value="ECO:0007669"/>
    <property type="project" value="TreeGrafter"/>
</dbReference>
<evidence type="ECO:0000313" key="2">
    <source>
        <dbReference type="Proteomes" id="UP000266743"/>
    </source>
</evidence>
<evidence type="ECO:0000313" key="1">
    <source>
        <dbReference type="EMBL" id="RHW68093.1"/>
    </source>
</evidence>
<dbReference type="PANTHER" id="PTHR31743:SF1">
    <property type="entry name" value="SHORT TRANSIENT RECEPTOR POTENTIAL CHANNEL 4-ASSOCIATED PROTEIN"/>
    <property type="match status" value="1"/>
</dbReference>
<protein>
    <submittedName>
        <fullName evidence="1">Uncharacterized protein</fullName>
    </submittedName>
</protein>
<dbReference type="PANTHER" id="PTHR31743">
    <property type="entry name" value="TRANSIENT RECEPTOR POTENTIAL CHANNEL 4-ASSOCIATED PROTEIN TCPC4AP"/>
    <property type="match status" value="1"/>
</dbReference>
<proteinExistence type="predicted"/>
<dbReference type="InterPro" id="IPR022162">
    <property type="entry name" value="TRPC4AP"/>
</dbReference>
<dbReference type="AlphaFoldDB" id="A0A3L6KUM1"/>
<organism evidence="1 2">
    <name type="scientific">Trypanosoma brucei equiperdum</name>
    <dbReference type="NCBI Taxonomy" id="630700"/>
    <lineage>
        <taxon>Eukaryota</taxon>
        <taxon>Discoba</taxon>
        <taxon>Euglenozoa</taxon>
        <taxon>Kinetoplastea</taxon>
        <taxon>Metakinetoplastina</taxon>
        <taxon>Trypanosomatida</taxon>
        <taxon>Trypanosomatidae</taxon>
        <taxon>Trypanosoma</taxon>
    </lineage>
</organism>
<dbReference type="GO" id="GO:0031464">
    <property type="term" value="C:Cul4A-RING E3 ubiquitin ligase complex"/>
    <property type="evidence" value="ECO:0007669"/>
    <property type="project" value="InterPro"/>
</dbReference>
<name>A0A3L6KUM1_9TRYP</name>
<dbReference type="EMBL" id="QSBY01000011">
    <property type="protein sequence ID" value="RHW68093.1"/>
    <property type="molecule type" value="Genomic_DNA"/>
</dbReference>
<reference evidence="1 2" key="1">
    <citation type="submission" date="2018-09" db="EMBL/GenBank/DDBJ databases">
        <title>whole genome sequence of T. equiperdum IVM-t1 strain.</title>
        <authorList>
            <person name="Suganuma K."/>
        </authorList>
    </citation>
    <scope>NUCLEOTIDE SEQUENCE [LARGE SCALE GENOMIC DNA]</scope>
    <source>
        <strain evidence="1 2">IVM-t1</strain>
    </source>
</reference>